<dbReference type="Pfam" id="PF02701">
    <property type="entry name" value="Zn_ribbon_Dof"/>
    <property type="match status" value="1"/>
</dbReference>
<feature type="region of interest" description="Disordered" evidence="10">
    <location>
        <begin position="534"/>
        <end position="572"/>
    </location>
</feature>
<evidence type="ECO:0000256" key="1">
    <source>
        <dbReference type="ARBA" id="ARBA00022723"/>
    </source>
</evidence>
<protein>
    <recommendedName>
        <fullName evidence="9">Dof zinc finger protein</fullName>
    </recommendedName>
</protein>
<name>D7M506_ARALL</name>
<feature type="region of interest" description="Disordered" evidence="10">
    <location>
        <begin position="24"/>
        <end position="82"/>
    </location>
</feature>
<keyword evidence="4 9" id="KW-0805">Transcription regulation</keyword>
<evidence type="ECO:0000256" key="10">
    <source>
        <dbReference type="SAM" id="MobiDB-lite"/>
    </source>
</evidence>
<dbReference type="PROSITE" id="PS01361">
    <property type="entry name" value="ZF_DOF_1"/>
    <property type="match status" value="1"/>
</dbReference>
<dbReference type="EMBL" id="GL348718">
    <property type="protein sequence ID" value="EFH49176.1"/>
    <property type="molecule type" value="Genomic_DNA"/>
</dbReference>
<dbReference type="STRING" id="81972.D7M506"/>
<keyword evidence="13" id="KW-1185">Reference proteome</keyword>
<feature type="compositionally biased region" description="Low complexity" evidence="10">
    <location>
        <begin position="28"/>
        <end position="43"/>
    </location>
</feature>
<keyword evidence="7 8" id="KW-0539">Nucleus</keyword>
<dbReference type="InterPro" id="IPR045174">
    <property type="entry name" value="Dof"/>
</dbReference>
<evidence type="ECO:0000256" key="8">
    <source>
        <dbReference type="PROSITE-ProRule" id="PRU00071"/>
    </source>
</evidence>
<dbReference type="GO" id="GO:0008270">
    <property type="term" value="F:zinc ion binding"/>
    <property type="evidence" value="ECO:0007669"/>
    <property type="project" value="UniProtKB-KW"/>
</dbReference>
<dbReference type="eggNOG" id="ENOG502REBY">
    <property type="taxonomic scope" value="Eukaryota"/>
</dbReference>
<dbReference type="PROSITE" id="PS50884">
    <property type="entry name" value="ZF_DOF_2"/>
    <property type="match status" value="1"/>
</dbReference>
<gene>
    <name evidence="12" type="ORF">ARALYDRAFT_327681</name>
</gene>
<proteinExistence type="predicted"/>
<keyword evidence="2 8" id="KW-0863">Zinc-finger</keyword>
<evidence type="ECO:0000256" key="5">
    <source>
        <dbReference type="ARBA" id="ARBA00023125"/>
    </source>
</evidence>
<evidence type="ECO:0000256" key="7">
    <source>
        <dbReference type="ARBA" id="ARBA00023242"/>
    </source>
</evidence>
<dbReference type="Pfam" id="PF05097">
    <property type="entry name" value="DUF688"/>
    <property type="match status" value="1"/>
</dbReference>
<feature type="compositionally biased region" description="Low complexity" evidence="10">
    <location>
        <begin position="399"/>
        <end position="416"/>
    </location>
</feature>
<keyword evidence="3 9" id="KW-0862">Zinc</keyword>
<dbReference type="Proteomes" id="UP000008694">
    <property type="component" value="Unassembled WGS sequence"/>
</dbReference>
<evidence type="ECO:0000313" key="12">
    <source>
        <dbReference type="EMBL" id="EFH49176.1"/>
    </source>
</evidence>
<evidence type="ECO:0000256" key="2">
    <source>
        <dbReference type="ARBA" id="ARBA00022771"/>
    </source>
</evidence>
<feature type="compositionally biased region" description="Basic and acidic residues" evidence="10">
    <location>
        <begin position="534"/>
        <end position="551"/>
    </location>
</feature>
<reference evidence="13" key="1">
    <citation type="journal article" date="2011" name="Nat. Genet.">
        <title>The Arabidopsis lyrata genome sequence and the basis of rapid genome size change.</title>
        <authorList>
            <person name="Hu T.T."/>
            <person name="Pattyn P."/>
            <person name="Bakker E.G."/>
            <person name="Cao J."/>
            <person name="Cheng J.-F."/>
            <person name="Clark R.M."/>
            <person name="Fahlgren N."/>
            <person name="Fawcett J.A."/>
            <person name="Grimwood J."/>
            <person name="Gundlach H."/>
            <person name="Haberer G."/>
            <person name="Hollister J.D."/>
            <person name="Ossowski S."/>
            <person name="Ottilar R.P."/>
            <person name="Salamov A.A."/>
            <person name="Schneeberger K."/>
            <person name="Spannagl M."/>
            <person name="Wang X."/>
            <person name="Yang L."/>
            <person name="Nasrallah M.E."/>
            <person name="Bergelson J."/>
            <person name="Carrington J.C."/>
            <person name="Gaut B.S."/>
            <person name="Schmutz J."/>
            <person name="Mayer K.F.X."/>
            <person name="Van de Peer Y."/>
            <person name="Grigoriev I.V."/>
            <person name="Nordborg M."/>
            <person name="Weigel D."/>
            <person name="Guo Y.-L."/>
        </authorList>
    </citation>
    <scope>NUCLEOTIDE SEQUENCE [LARGE SCALE GENOMIC DNA]</scope>
    <source>
        <strain evidence="13">cv. MN47</strain>
    </source>
</reference>
<evidence type="ECO:0000256" key="3">
    <source>
        <dbReference type="ARBA" id="ARBA00022833"/>
    </source>
</evidence>
<feature type="region of interest" description="Disordered" evidence="10">
    <location>
        <begin position="383"/>
        <end position="451"/>
    </location>
</feature>
<dbReference type="InterPro" id="IPR003851">
    <property type="entry name" value="Znf_Dof"/>
</dbReference>
<dbReference type="GO" id="GO:0003677">
    <property type="term" value="F:DNA binding"/>
    <property type="evidence" value="ECO:0007669"/>
    <property type="project" value="UniProtKB-UniRule"/>
</dbReference>
<evidence type="ECO:0000256" key="9">
    <source>
        <dbReference type="RuleBase" id="RU369094"/>
    </source>
</evidence>
<keyword evidence="1 9" id="KW-0479">Metal-binding</keyword>
<feature type="compositionally biased region" description="Gly residues" evidence="10">
    <location>
        <begin position="562"/>
        <end position="572"/>
    </location>
</feature>
<dbReference type="Gramene" id="fgenesh1_pm.C_scaffold_6002901">
    <property type="protein sequence ID" value="fgenesh1_pm.C_scaffold_6002901"/>
    <property type="gene ID" value="fgenesh1_pm.C_scaffold_6002901"/>
</dbReference>
<feature type="domain" description="Dof-type" evidence="11">
    <location>
        <begin position="344"/>
        <end position="398"/>
    </location>
</feature>
<dbReference type="PANTHER" id="PTHR31992:SF102">
    <property type="entry name" value="DOF ZINC FINGER PROTEIN DOF4.1"/>
    <property type="match status" value="1"/>
</dbReference>
<feature type="compositionally biased region" description="Polar residues" evidence="10">
    <location>
        <begin position="435"/>
        <end position="451"/>
    </location>
</feature>
<sequence>MEAEKETEQEGNLSVMILPVLPIKPNTHSHSMSSPIHSSISASVPFSWEEEPGKPKQHSSSSSSSSSSSPLTSYSSSPFETHKSLELPPRLHLLEKDGGSVTKLHSPITVFDGPYSMTRSKRMDSPSFRMMVKGSADCYGSFRSDIYGDLDDVEVDSKQQENLSSVSLAIVKKRGRLGFFGFRRRRALKGKTEFGRGSYVFPSSVDRESEYSRKEEEEVKEDKSFGYGDGDGISCSHSSRFCEVTMTSSISRTGSFSTLPAPTSSSSKSHFWVTHIMDHHQYHHHDQYQHQMNITNNNPYNTIVTTQPPPPTTTTMDSTTATTMIMDDEKKLMTTMSTRPQEPRNCPRCNSSNTKFCYYNNYSLAQPRYLCKSCRRYWTEGGSLRNVPVGGGSRKNKKLPLLLPNSSTSSSTKNLPDLNPPFVFTSSPSSSNPNKTHQNNNDLSLSFSSPMQDKRAQGHYSHFTDQVVTGGQNCLFQAPMGMIQFRQEYDHDHQKKNLGFSLDRNKEEIGNHGNFVVNGEGSKIMYPYGDHEDRHQHHHVRHDDGNKKREGGSSNELWSGIILGGDSGGPTW</sequence>
<dbReference type="GO" id="GO:0005634">
    <property type="term" value="C:nucleus"/>
    <property type="evidence" value="ECO:0007669"/>
    <property type="project" value="UniProtKB-SubCell"/>
</dbReference>
<dbReference type="GO" id="GO:0003700">
    <property type="term" value="F:DNA-binding transcription factor activity"/>
    <property type="evidence" value="ECO:0007669"/>
    <property type="project" value="UniProtKB-UniRule"/>
</dbReference>
<keyword evidence="6 9" id="KW-0804">Transcription</keyword>
<accession>D7M506</accession>
<keyword evidence="5 8" id="KW-0238">DNA-binding</keyword>
<evidence type="ECO:0000256" key="4">
    <source>
        <dbReference type="ARBA" id="ARBA00023015"/>
    </source>
</evidence>
<feature type="compositionally biased region" description="Low complexity" evidence="10">
    <location>
        <begin position="59"/>
        <end position="77"/>
    </location>
</feature>
<dbReference type="HOGENOM" id="CLU_476815_0_0_1"/>
<dbReference type="AlphaFoldDB" id="D7M506"/>
<comment type="function">
    <text evidence="9">Transcription factor that binds specifically to a 5'-AA[AG]G-3' consensus core sequence.</text>
</comment>
<comment type="subcellular location">
    <subcellularLocation>
        <location evidence="8 9">Nucleus</location>
    </subcellularLocation>
</comment>
<dbReference type="PANTHER" id="PTHR31992">
    <property type="entry name" value="DOF ZINC FINGER PROTEIN DOF1.4-RELATED"/>
    <property type="match status" value="1"/>
</dbReference>
<organism evidence="13">
    <name type="scientific">Arabidopsis lyrata subsp. lyrata</name>
    <name type="common">Lyre-leaved rock-cress</name>
    <dbReference type="NCBI Taxonomy" id="81972"/>
    <lineage>
        <taxon>Eukaryota</taxon>
        <taxon>Viridiplantae</taxon>
        <taxon>Streptophyta</taxon>
        <taxon>Embryophyta</taxon>
        <taxon>Tracheophyta</taxon>
        <taxon>Spermatophyta</taxon>
        <taxon>Magnoliopsida</taxon>
        <taxon>eudicotyledons</taxon>
        <taxon>Gunneridae</taxon>
        <taxon>Pentapetalae</taxon>
        <taxon>rosids</taxon>
        <taxon>malvids</taxon>
        <taxon>Brassicales</taxon>
        <taxon>Brassicaceae</taxon>
        <taxon>Camelineae</taxon>
        <taxon>Arabidopsis</taxon>
    </lineage>
</organism>
<evidence type="ECO:0000313" key="13">
    <source>
        <dbReference type="Proteomes" id="UP000008694"/>
    </source>
</evidence>
<evidence type="ECO:0000259" key="11">
    <source>
        <dbReference type="PROSITE" id="PS50884"/>
    </source>
</evidence>
<evidence type="ECO:0000256" key="6">
    <source>
        <dbReference type="ARBA" id="ARBA00023163"/>
    </source>
</evidence>
<dbReference type="InterPro" id="IPR007789">
    <property type="entry name" value="DUF688"/>
</dbReference>